<dbReference type="EMBL" id="SOZD01000002">
    <property type="protein sequence ID" value="TFF24851.1"/>
    <property type="molecule type" value="Genomic_DNA"/>
</dbReference>
<dbReference type="SUPFAM" id="SSF82689">
    <property type="entry name" value="Mechanosensitive channel protein MscS (YggB), C-terminal domain"/>
    <property type="match status" value="1"/>
</dbReference>
<dbReference type="InterPro" id="IPR023408">
    <property type="entry name" value="MscS_beta-dom_sf"/>
</dbReference>
<keyword evidence="3" id="KW-1003">Cell membrane</keyword>
<evidence type="ECO:0000256" key="2">
    <source>
        <dbReference type="ARBA" id="ARBA00008017"/>
    </source>
</evidence>
<feature type="transmembrane region" description="Helical" evidence="8">
    <location>
        <begin position="391"/>
        <end position="413"/>
    </location>
</feature>
<evidence type="ECO:0000259" key="11">
    <source>
        <dbReference type="Pfam" id="PF21082"/>
    </source>
</evidence>
<dbReference type="GO" id="GO:0005886">
    <property type="term" value="C:plasma membrane"/>
    <property type="evidence" value="ECO:0007669"/>
    <property type="project" value="UniProtKB-SubCell"/>
</dbReference>
<feature type="domain" description="Mechanosensitive ion channel MscS" evidence="10">
    <location>
        <begin position="525"/>
        <end position="590"/>
    </location>
</feature>
<dbReference type="PANTHER" id="PTHR30460">
    <property type="entry name" value="MODERATE CONDUCTANCE MECHANOSENSITIVE CHANNEL YBIO"/>
    <property type="match status" value="1"/>
</dbReference>
<keyword evidence="4 8" id="KW-0812">Transmembrane</keyword>
<name>A0A4Y8RNG3_9HYPH</name>
<feature type="domain" description="Mechanosensitive ion channel transmembrane helices 2/3" evidence="12">
    <location>
        <begin position="483"/>
        <end position="524"/>
    </location>
</feature>
<feature type="region of interest" description="Disordered" evidence="7">
    <location>
        <begin position="42"/>
        <end position="61"/>
    </location>
</feature>
<dbReference type="InterPro" id="IPR006685">
    <property type="entry name" value="MscS_channel_2nd"/>
</dbReference>
<evidence type="ECO:0000256" key="1">
    <source>
        <dbReference type="ARBA" id="ARBA00004651"/>
    </source>
</evidence>
<dbReference type="AlphaFoldDB" id="A0A4Y8RNG3"/>
<keyword evidence="14" id="KW-1185">Reference proteome</keyword>
<feature type="transmembrane region" description="Helical" evidence="8">
    <location>
        <begin position="505"/>
        <end position="527"/>
    </location>
</feature>
<comment type="similarity">
    <text evidence="2">Belongs to the MscS (TC 1.A.23) family.</text>
</comment>
<proteinExistence type="inferred from homology"/>
<dbReference type="InterPro" id="IPR011014">
    <property type="entry name" value="MscS_channel_TM-2"/>
</dbReference>
<dbReference type="GO" id="GO:0008381">
    <property type="term" value="F:mechanosensitive monoatomic ion channel activity"/>
    <property type="evidence" value="ECO:0007669"/>
    <property type="project" value="InterPro"/>
</dbReference>
<comment type="subcellular location">
    <subcellularLocation>
        <location evidence="1">Cell membrane</location>
        <topology evidence="1">Multi-pass membrane protein</topology>
    </subcellularLocation>
</comment>
<feature type="transmembrane region" description="Helical" evidence="8">
    <location>
        <begin position="215"/>
        <end position="237"/>
    </location>
</feature>
<dbReference type="Pfam" id="PF21088">
    <property type="entry name" value="MS_channel_1st"/>
    <property type="match status" value="1"/>
</dbReference>
<dbReference type="InterPro" id="IPR049142">
    <property type="entry name" value="MS_channel_1st"/>
</dbReference>
<feature type="transmembrane region" description="Helical" evidence="8">
    <location>
        <begin position="480"/>
        <end position="499"/>
    </location>
</feature>
<dbReference type="InterPro" id="IPR011066">
    <property type="entry name" value="MscS_channel_C_sf"/>
</dbReference>
<dbReference type="InterPro" id="IPR049278">
    <property type="entry name" value="MS_channel_C"/>
</dbReference>
<dbReference type="Pfam" id="PF00924">
    <property type="entry name" value="MS_channel_2nd"/>
    <property type="match status" value="1"/>
</dbReference>
<dbReference type="Gene3D" id="1.10.287.1260">
    <property type="match status" value="1"/>
</dbReference>
<evidence type="ECO:0000256" key="9">
    <source>
        <dbReference type="SAM" id="SignalP"/>
    </source>
</evidence>
<dbReference type="RefSeq" id="WP_134761020.1">
    <property type="nucleotide sequence ID" value="NZ_SOZD01000002.1"/>
</dbReference>
<keyword evidence="5 8" id="KW-1133">Transmembrane helix</keyword>
<dbReference type="Proteomes" id="UP000298179">
    <property type="component" value="Unassembled WGS sequence"/>
</dbReference>
<accession>A0A4Y8RNG3</accession>
<feature type="transmembrane region" description="Helical" evidence="8">
    <location>
        <begin position="291"/>
        <end position="309"/>
    </location>
</feature>
<feature type="domain" description="Mechanosensitive ion channel MscS C-terminal" evidence="11">
    <location>
        <begin position="596"/>
        <end position="683"/>
    </location>
</feature>
<dbReference type="OrthoDB" id="9814206at2"/>
<feature type="transmembrane region" description="Helical" evidence="8">
    <location>
        <begin position="185"/>
        <end position="203"/>
    </location>
</feature>
<feature type="transmembrane region" description="Helical" evidence="8">
    <location>
        <begin position="347"/>
        <end position="370"/>
    </location>
</feature>
<evidence type="ECO:0000256" key="8">
    <source>
        <dbReference type="SAM" id="Phobius"/>
    </source>
</evidence>
<dbReference type="InterPro" id="IPR010920">
    <property type="entry name" value="LSM_dom_sf"/>
</dbReference>
<dbReference type="SUPFAM" id="SSF82861">
    <property type="entry name" value="Mechanosensitive channel protein MscS (YggB), transmembrane region"/>
    <property type="match status" value="1"/>
</dbReference>
<feature type="transmembrane region" description="Helical" evidence="8">
    <location>
        <begin position="145"/>
        <end position="164"/>
    </location>
</feature>
<dbReference type="Pfam" id="PF21082">
    <property type="entry name" value="MS_channel_3rd"/>
    <property type="match status" value="1"/>
</dbReference>
<sequence>MSTATRDRRSATSRLTALAALLILSSPLLVSAAFAQEASVAPAAQEAPSPSAATAGGTRDLPLEEKLRQVKGMIDDPEVSAWLDAQGRPAAVLVPAVPKTSYIEARIERIRSHLKTVLAAGPDLAGTLAGLFGSPGRGLTLQGSGYGLLLVALTLALGAAGSWLMHRAVSGRGSHTEGPPEGAALMLPPLGFAFAGAIVLFLFDWPPTLRRVVVAFLLAYVGTRLVVVGGRVLLALLREEGRDKPETPPEDLARHRYWQARTSLFLGYLFFGWAAVETVDALGAPVPARQLAAYILGLGLLLIAAASVWQRPTAPVSADRARLHTVAILVALILLWLLWVAGLMTLLWVGIFALVLPAAVRLAGTVARVAASRRVAETPKARLLPVIAERVGRAAVILVAIAWLASFAGADAASLTGGADFVSRLLRGILGGIAVLLIADLVWAILRATIDDRLRQARSDVADTEEAQARRARLLTLLPIIRNLLAVAIAIVALLMVLAGLGVEIAPLIAGAGVVGVAVGFGAQTVVKDVISGMFYLWDDAFRVGEYIQSGGYKGTVESFSLRSVKLRHHRGPLFTVPFGELGAVQNMSRDWVIDVMSVNVPYDTDLQKVKAIVKDIGRQLQEAPEFKPHIIQTLKMKGVQQFGDFAMNLRLAMTTRPGQQFTIRRQAYAMIRKAFPENGIEIAIPTVQIASDGDPQTNQQAAAAAQRMQVAGNPGAA</sequence>
<gene>
    <name evidence="13" type="ORF">E3C22_05515</name>
</gene>
<evidence type="ECO:0000259" key="10">
    <source>
        <dbReference type="Pfam" id="PF00924"/>
    </source>
</evidence>
<protein>
    <submittedName>
        <fullName evidence="13">Mechanosensitive ion channel family protein</fullName>
    </submittedName>
</protein>
<feature type="chain" id="PRO_5021409126" evidence="9">
    <location>
        <begin position="36"/>
        <end position="718"/>
    </location>
</feature>
<evidence type="ECO:0000256" key="3">
    <source>
        <dbReference type="ARBA" id="ARBA00022475"/>
    </source>
</evidence>
<keyword evidence="6 8" id="KW-0472">Membrane</keyword>
<reference evidence="13 14" key="1">
    <citation type="submission" date="2019-03" db="EMBL/GenBank/DDBJ databases">
        <title>Jiella endophytica sp. nov., a novel endophytic bacterium isolated from root of Ficus microcarpa Linn. f.</title>
        <authorList>
            <person name="Tuo L."/>
        </authorList>
    </citation>
    <scope>NUCLEOTIDE SEQUENCE [LARGE SCALE GENOMIC DNA]</scope>
    <source>
        <strain evidence="13 14">CBS5Q-3</strain>
    </source>
</reference>
<dbReference type="Gene3D" id="3.30.70.100">
    <property type="match status" value="1"/>
</dbReference>
<feature type="signal peptide" evidence="9">
    <location>
        <begin position="1"/>
        <end position="35"/>
    </location>
</feature>
<evidence type="ECO:0000256" key="5">
    <source>
        <dbReference type="ARBA" id="ARBA00022989"/>
    </source>
</evidence>
<comment type="caution">
    <text evidence="13">The sequence shown here is derived from an EMBL/GenBank/DDBJ whole genome shotgun (WGS) entry which is preliminary data.</text>
</comment>
<feature type="transmembrane region" description="Helical" evidence="8">
    <location>
        <begin position="321"/>
        <end position="341"/>
    </location>
</feature>
<evidence type="ECO:0000313" key="13">
    <source>
        <dbReference type="EMBL" id="TFF24851.1"/>
    </source>
</evidence>
<feature type="compositionally biased region" description="Low complexity" evidence="7">
    <location>
        <begin position="42"/>
        <end position="55"/>
    </location>
</feature>
<organism evidence="13 14">
    <name type="scientific">Jiella endophytica</name>
    <dbReference type="NCBI Taxonomy" id="2558362"/>
    <lineage>
        <taxon>Bacteria</taxon>
        <taxon>Pseudomonadati</taxon>
        <taxon>Pseudomonadota</taxon>
        <taxon>Alphaproteobacteria</taxon>
        <taxon>Hyphomicrobiales</taxon>
        <taxon>Aurantimonadaceae</taxon>
        <taxon>Jiella</taxon>
    </lineage>
</organism>
<keyword evidence="9" id="KW-0732">Signal</keyword>
<evidence type="ECO:0000313" key="14">
    <source>
        <dbReference type="Proteomes" id="UP000298179"/>
    </source>
</evidence>
<feature type="transmembrane region" description="Helical" evidence="8">
    <location>
        <begin position="258"/>
        <end position="276"/>
    </location>
</feature>
<evidence type="ECO:0000256" key="4">
    <source>
        <dbReference type="ARBA" id="ARBA00022692"/>
    </source>
</evidence>
<feature type="transmembrane region" description="Helical" evidence="8">
    <location>
        <begin position="425"/>
        <end position="446"/>
    </location>
</feature>
<dbReference type="PANTHER" id="PTHR30460:SF0">
    <property type="entry name" value="MODERATE CONDUCTANCE MECHANOSENSITIVE CHANNEL YBIO"/>
    <property type="match status" value="1"/>
</dbReference>
<evidence type="ECO:0000256" key="6">
    <source>
        <dbReference type="ARBA" id="ARBA00023136"/>
    </source>
</evidence>
<evidence type="ECO:0000259" key="12">
    <source>
        <dbReference type="Pfam" id="PF21088"/>
    </source>
</evidence>
<dbReference type="SUPFAM" id="SSF50182">
    <property type="entry name" value="Sm-like ribonucleoproteins"/>
    <property type="match status" value="1"/>
</dbReference>
<dbReference type="Gene3D" id="2.30.30.60">
    <property type="match status" value="1"/>
</dbReference>
<dbReference type="InterPro" id="IPR045276">
    <property type="entry name" value="YbiO_bact"/>
</dbReference>
<evidence type="ECO:0000256" key="7">
    <source>
        <dbReference type="SAM" id="MobiDB-lite"/>
    </source>
</evidence>